<evidence type="ECO:0000256" key="2">
    <source>
        <dbReference type="SAM" id="SignalP"/>
    </source>
</evidence>
<evidence type="ECO:0000256" key="1">
    <source>
        <dbReference type="SAM" id="MobiDB-lite"/>
    </source>
</evidence>
<feature type="region of interest" description="Disordered" evidence="1">
    <location>
        <begin position="43"/>
        <end position="62"/>
    </location>
</feature>
<dbReference type="EMBL" id="JAIZPD010000001">
    <property type="protein sequence ID" value="KAH0968568.1"/>
    <property type="molecule type" value="Genomic_DNA"/>
</dbReference>
<name>A0A9P8SMG7_9HYPO</name>
<sequence>MRSIGSIIAGLCVVGLAVAAPPPSPGRPPQILTCHGPVTTSGGTGRVSLAPPVPSSSPTGRADCAPGGKCDCTRIVHKNSEEYFQCVTDPDCEKCRAEASTRISRATSRSTASPSFSNTTTDYRTVTPGTYTVTASNVVSVIVVPVPPERTPEPATPPLSSPSASLHVVTIVETTVVTVGPTPMPTTAAESAPATVSSSEDAGATTVQDEAKCPAVCNCVKIKDKKSPDPPPKSSSTSTATTTSPAKPKPSCPDYCDCSKIKDKQSDEYFQCTTNPNCEKCRGGRR</sequence>
<feature type="region of interest" description="Disordered" evidence="1">
    <location>
        <begin position="181"/>
        <end position="207"/>
    </location>
</feature>
<proteinExistence type="predicted"/>
<feature type="compositionally biased region" description="Polar residues" evidence="1">
    <location>
        <begin position="194"/>
        <end position="207"/>
    </location>
</feature>
<dbReference type="GeneID" id="68350339"/>
<organism evidence="3 4">
    <name type="scientific">Hirsutella rhossiliensis</name>
    <dbReference type="NCBI Taxonomy" id="111463"/>
    <lineage>
        <taxon>Eukaryota</taxon>
        <taxon>Fungi</taxon>
        <taxon>Dikarya</taxon>
        <taxon>Ascomycota</taxon>
        <taxon>Pezizomycotina</taxon>
        <taxon>Sordariomycetes</taxon>
        <taxon>Hypocreomycetidae</taxon>
        <taxon>Hypocreales</taxon>
        <taxon>Ophiocordycipitaceae</taxon>
        <taxon>Hirsutella</taxon>
    </lineage>
</organism>
<protein>
    <submittedName>
        <fullName evidence="3">Uncharacterized protein</fullName>
    </submittedName>
</protein>
<feature type="region of interest" description="Disordered" evidence="1">
    <location>
        <begin position="224"/>
        <end position="254"/>
    </location>
</feature>
<gene>
    <name evidence="3" type="ORF">HRG_01210</name>
</gene>
<reference evidence="3" key="1">
    <citation type="submission" date="2021-09" db="EMBL/GenBank/DDBJ databases">
        <title>A high-quality genome of the endoparasitic fungus Hirsutella rhossiliensis with a comparison of Hirsutella genomes reveals transposable elements contributing to genome size variation.</title>
        <authorList>
            <person name="Lin R."/>
            <person name="Jiao Y."/>
            <person name="Sun X."/>
            <person name="Ling J."/>
            <person name="Xie B."/>
            <person name="Cheng X."/>
        </authorList>
    </citation>
    <scope>NUCLEOTIDE SEQUENCE</scope>
    <source>
        <strain evidence="3">HR02</strain>
    </source>
</reference>
<dbReference type="Proteomes" id="UP000824596">
    <property type="component" value="Unassembled WGS sequence"/>
</dbReference>
<dbReference type="AlphaFoldDB" id="A0A9P8SMG7"/>
<evidence type="ECO:0000313" key="4">
    <source>
        <dbReference type="Proteomes" id="UP000824596"/>
    </source>
</evidence>
<comment type="caution">
    <text evidence="3">The sequence shown here is derived from an EMBL/GenBank/DDBJ whole genome shotgun (WGS) entry which is preliminary data.</text>
</comment>
<feature type="chain" id="PRO_5040497926" evidence="2">
    <location>
        <begin position="20"/>
        <end position="286"/>
    </location>
</feature>
<keyword evidence="4" id="KW-1185">Reference proteome</keyword>
<keyword evidence="2" id="KW-0732">Signal</keyword>
<feature type="compositionally biased region" description="Low complexity" evidence="1">
    <location>
        <begin position="234"/>
        <end position="246"/>
    </location>
</feature>
<evidence type="ECO:0000313" key="3">
    <source>
        <dbReference type="EMBL" id="KAH0968568.1"/>
    </source>
</evidence>
<feature type="signal peptide" evidence="2">
    <location>
        <begin position="1"/>
        <end position="19"/>
    </location>
</feature>
<dbReference type="OrthoDB" id="4941480at2759"/>
<accession>A0A9P8SMG7</accession>
<dbReference type="RefSeq" id="XP_044726081.1">
    <property type="nucleotide sequence ID" value="XM_044859681.1"/>
</dbReference>